<evidence type="ECO:0000313" key="6">
    <source>
        <dbReference type="Proteomes" id="UP000033987"/>
    </source>
</evidence>
<dbReference type="PATRIC" id="fig|2209.48.peg.1859"/>
<dbReference type="PANTHER" id="PTHR30109">
    <property type="entry name" value="HYDROXYLAMINE REDUCTASE"/>
    <property type="match status" value="1"/>
</dbReference>
<keyword evidence="1" id="KW-0411">Iron-sulfur</keyword>
<evidence type="ECO:0000313" key="8">
    <source>
        <dbReference type="Proteomes" id="UP000034338"/>
    </source>
</evidence>
<evidence type="ECO:0000313" key="5">
    <source>
        <dbReference type="EMBL" id="KKH28513.1"/>
    </source>
</evidence>
<keyword evidence="1" id="KW-0004">4Fe-4S</keyword>
<dbReference type="AlphaFoldDB" id="A0A0F8L7E6"/>
<organism evidence="3 6">
    <name type="scientific">Methanosarcina mazei</name>
    <name type="common">Methanosarcina frisia</name>
    <dbReference type="NCBI Taxonomy" id="2209"/>
    <lineage>
        <taxon>Archaea</taxon>
        <taxon>Methanobacteriati</taxon>
        <taxon>Methanobacteriota</taxon>
        <taxon>Stenosarchaea group</taxon>
        <taxon>Methanomicrobia</taxon>
        <taxon>Methanosarcinales</taxon>
        <taxon>Methanosarcinaceae</taxon>
        <taxon>Methanosarcina</taxon>
    </lineage>
</organism>
<comment type="caution">
    <text evidence="3">The sequence shown here is derived from an EMBL/GenBank/DDBJ whole genome shotgun (WGS) entry which is preliminary data.</text>
</comment>
<dbReference type="EMBL" id="JJQB01000029">
    <property type="protein sequence ID" value="KKH22645.1"/>
    <property type="molecule type" value="Genomic_DNA"/>
</dbReference>
<dbReference type="PANTHER" id="PTHR30109:SF0">
    <property type="entry name" value="HYDROXYLAMINE REDUCTASE"/>
    <property type="match status" value="1"/>
</dbReference>
<evidence type="ECO:0000313" key="4">
    <source>
        <dbReference type="EMBL" id="KKH22645.1"/>
    </source>
</evidence>
<dbReference type="Pfam" id="PF03063">
    <property type="entry name" value="Prismane"/>
    <property type="match status" value="1"/>
</dbReference>
<dbReference type="GO" id="GO:0051539">
    <property type="term" value="F:4 iron, 4 sulfur cluster binding"/>
    <property type="evidence" value="ECO:0007669"/>
    <property type="project" value="UniProtKB-KW"/>
</dbReference>
<evidence type="ECO:0008006" key="10">
    <source>
        <dbReference type="Google" id="ProtNLM"/>
    </source>
</evidence>
<sequence length="99" mass="11175">MFCNQCQETFKSIGCTKNGVCGKKGEVADLQDRLIYVLKSISFYNLKARAAGLNEEATDRFILDGFFATLTNTNFDKEEIVLSRNYFALTMLVAIPYLL</sequence>
<dbReference type="Proteomes" id="UP000033987">
    <property type="component" value="Unassembled WGS sequence"/>
</dbReference>
<dbReference type="GO" id="GO:0050418">
    <property type="term" value="F:hydroxylamine reductase activity"/>
    <property type="evidence" value="ECO:0007669"/>
    <property type="project" value="TreeGrafter"/>
</dbReference>
<keyword evidence="1" id="KW-0479">Metal-binding</keyword>
<dbReference type="Proteomes" id="UP000034338">
    <property type="component" value="Unassembled WGS sequence"/>
</dbReference>
<protein>
    <recommendedName>
        <fullName evidence="10">Hydroxylamine reductase</fullName>
    </recommendedName>
</protein>
<evidence type="ECO:0000313" key="3">
    <source>
        <dbReference type="EMBL" id="KKH21922.1"/>
    </source>
</evidence>
<dbReference type="Proteomes" id="UP000034064">
    <property type="component" value="Unassembled WGS sequence"/>
</dbReference>
<keyword evidence="1" id="KW-0408">Iron</keyword>
<dbReference type="InterPro" id="IPR004137">
    <property type="entry name" value="HCP/CODH"/>
</dbReference>
<dbReference type="EMBL" id="JJQA01000117">
    <property type="protein sequence ID" value="KKH13568.1"/>
    <property type="molecule type" value="Genomic_DNA"/>
</dbReference>
<gene>
    <name evidence="5" type="ORF">DU37_15835</name>
    <name evidence="2" type="ORF">DU44_08795</name>
    <name evidence="4" type="ORF">DU48_05460</name>
    <name evidence="3" type="ORF">DU65_08185</name>
</gene>
<evidence type="ECO:0000313" key="7">
    <source>
        <dbReference type="Proteomes" id="UP000034064"/>
    </source>
</evidence>
<evidence type="ECO:0000313" key="2">
    <source>
        <dbReference type="EMBL" id="KKH13568.1"/>
    </source>
</evidence>
<dbReference type="Proteomes" id="UP000034733">
    <property type="component" value="Unassembled WGS sequence"/>
</dbReference>
<reference evidence="6 7" key="1">
    <citation type="journal article" date="2015" name="ISME J.">
        <title>Genomic and phenotypic differentiation among Methanosarcina mazei populations from Columbia River sediment.</title>
        <authorList>
            <person name="Youngblut N.D."/>
            <person name="Wirth J.S."/>
            <person name="Henriksen J.R."/>
            <person name="Smith M."/>
            <person name="Simon H."/>
            <person name="Metcalf W.W."/>
            <person name="Whitaker R.J."/>
        </authorList>
    </citation>
    <scope>NUCLEOTIDE SEQUENCE [LARGE SCALE GENOMIC DNA]</scope>
    <source>
        <strain evidence="2 7">1.F.A.1A.3</strain>
        <strain evidence="4 9">1.F.A.1B.3</strain>
        <strain evidence="3 6">1.F.A.1B.4</strain>
        <strain evidence="5 8">1.H.A.0.1</strain>
    </source>
</reference>
<dbReference type="GO" id="GO:0004601">
    <property type="term" value="F:peroxidase activity"/>
    <property type="evidence" value="ECO:0007669"/>
    <property type="project" value="TreeGrafter"/>
</dbReference>
<name>A0A0F8L7E6_METMZ</name>
<dbReference type="EMBL" id="JJQF01000111">
    <property type="protein sequence ID" value="KKH28513.1"/>
    <property type="molecule type" value="Genomic_DNA"/>
</dbReference>
<proteinExistence type="predicted"/>
<dbReference type="SUPFAM" id="SSF56821">
    <property type="entry name" value="Prismane protein-like"/>
    <property type="match status" value="1"/>
</dbReference>
<dbReference type="Gene3D" id="1.20.1270.20">
    <property type="match status" value="1"/>
</dbReference>
<dbReference type="InterPro" id="IPR016100">
    <property type="entry name" value="Prismane_a-bundle"/>
</dbReference>
<evidence type="ECO:0000256" key="1">
    <source>
        <dbReference type="ARBA" id="ARBA00022485"/>
    </source>
</evidence>
<accession>A0A0F8L7E6</accession>
<evidence type="ECO:0000313" key="9">
    <source>
        <dbReference type="Proteomes" id="UP000034733"/>
    </source>
</evidence>
<dbReference type="GO" id="GO:0042542">
    <property type="term" value="P:response to hydrogen peroxide"/>
    <property type="evidence" value="ECO:0007669"/>
    <property type="project" value="TreeGrafter"/>
</dbReference>
<dbReference type="InterPro" id="IPR011254">
    <property type="entry name" value="Prismane-like_sf"/>
</dbReference>
<dbReference type="EMBL" id="JJQC01000073">
    <property type="protein sequence ID" value="KKH21922.1"/>
    <property type="molecule type" value="Genomic_DNA"/>
</dbReference>